<geneLocation type="plasmid" evidence="1 2">
    <name>pl2WSM5005</name>
</geneLocation>
<keyword evidence="2" id="KW-1185">Reference proteome</keyword>
<gene>
    <name evidence="1" type="ORF">BJG93_34065</name>
</gene>
<dbReference type="RefSeq" id="WP_027193700.1">
    <property type="nucleotide sequence ID" value="NZ_CP017565.2"/>
</dbReference>
<name>A0A1I9YWH2_9BURK</name>
<dbReference type="Proteomes" id="UP000179860">
    <property type="component" value="Plasmid pl2WSM5005"/>
</dbReference>
<dbReference type="OrthoDB" id="9957230at2"/>
<dbReference type="KEGG" id="pspw:BJG93_34065"/>
<dbReference type="EMBL" id="CP017565">
    <property type="protein sequence ID" value="APA90576.1"/>
    <property type="molecule type" value="Genomic_DNA"/>
</dbReference>
<protein>
    <submittedName>
        <fullName evidence="1">Uncharacterized protein</fullName>
    </submittedName>
</protein>
<evidence type="ECO:0000313" key="2">
    <source>
        <dbReference type="Proteomes" id="UP000179860"/>
    </source>
</evidence>
<accession>A0A1I9YWH2</accession>
<keyword evidence="1" id="KW-0614">Plasmid</keyword>
<proteinExistence type="predicted"/>
<reference evidence="1" key="1">
    <citation type="submission" date="2016-09" db="EMBL/GenBank/DDBJ databases">
        <title>The Complete Genome of Burkholderia sprentiae wsm5005.</title>
        <authorList>
            <person name="De Meyer S."/>
            <person name="Wang P."/>
            <person name="Terpolilli J."/>
        </authorList>
    </citation>
    <scope>NUCLEOTIDE SEQUENCE [LARGE SCALE GENOMIC DNA]</scope>
    <source>
        <strain evidence="1">WSM5005</strain>
        <plasmid evidence="1">pl2WSM5005</plasmid>
    </source>
</reference>
<reference evidence="1" key="2">
    <citation type="submission" date="2021-06" db="EMBL/GenBank/DDBJ databases">
        <authorList>
            <person name="Rogers T.H."/>
            <person name="Ramsay J.P."/>
            <person name="Wang P."/>
            <person name="Terpolilli J."/>
        </authorList>
    </citation>
    <scope>NUCLEOTIDE SEQUENCE [LARGE SCALE GENOMIC DNA]</scope>
    <source>
        <strain evidence="1">WSM5005</strain>
        <plasmid evidence="1">pl2WSM5005</plasmid>
    </source>
</reference>
<organism evidence="1 2">
    <name type="scientific">Paraburkholderia sprentiae WSM5005</name>
    <dbReference type="NCBI Taxonomy" id="754502"/>
    <lineage>
        <taxon>Bacteria</taxon>
        <taxon>Pseudomonadati</taxon>
        <taxon>Pseudomonadota</taxon>
        <taxon>Betaproteobacteria</taxon>
        <taxon>Burkholderiales</taxon>
        <taxon>Burkholderiaceae</taxon>
        <taxon>Paraburkholderia</taxon>
    </lineage>
</organism>
<sequence>MNVSQAKARVVATGNLTAIVTGLDRGVYAFRNFTCSTEVRADVGYFDSNAGIHCYGDGSSEAQDRPEVA</sequence>
<evidence type="ECO:0000313" key="1">
    <source>
        <dbReference type="EMBL" id="APA90576.1"/>
    </source>
</evidence>
<dbReference type="AlphaFoldDB" id="A0A1I9YWH2"/>